<organism evidence="2 3">
    <name type="scientific">Maioricimonas rarisocia</name>
    <dbReference type="NCBI Taxonomy" id="2528026"/>
    <lineage>
        <taxon>Bacteria</taxon>
        <taxon>Pseudomonadati</taxon>
        <taxon>Planctomycetota</taxon>
        <taxon>Planctomycetia</taxon>
        <taxon>Planctomycetales</taxon>
        <taxon>Planctomycetaceae</taxon>
        <taxon>Maioricimonas</taxon>
    </lineage>
</organism>
<keyword evidence="3" id="KW-1185">Reference proteome</keyword>
<dbReference type="Pfam" id="PF02754">
    <property type="entry name" value="CCG"/>
    <property type="match status" value="2"/>
</dbReference>
<dbReference type="PANTHER" id="PTHR30296:SF0">
    <property type="entry name" value="LACTATE UTILIZATION PROTEIN A"/>
    <property type="match status" value="1"/>
</dbReference>
<dbReference type="Proteomes" id="UP000320496">
    <property type="component" value="Chromosome"/>
</dbReference>
<dbReference type="PANTHER" id="PTHR30296">
    <property type="entry name" value="UNCHARACTERIZED PROTEIN YKGE"/>
    <property type="match status" value="1"/>
</dbReference>
<accession>A0A517ZBW1</accession>
<dbReference type="GO" id="GO:0016491">
    <property type="term" value="F:oxidoreductase activity"/>
    <property type="evidence" value="ECO:0007669"/>
    <property type="project" value="UniProtKB-ARBA"/>
</dbReference>
<gene>
    <name evidence="2" type="primary">lutA_2</name>
    <name evidence="2" type="ORF">Mal4_42750</name>
</gene>
<feature type="domain" description="Cysteine-rich" evidence="1">
    <location>
        <begin position="6"/>
        <end position="86"/>
    </location>
</feature>
<dbReference type="AlphaFoldDB" id="A0A517ZBW1"/>
<proteinExistence type="predicted"/>
<dbReference type="EMBL" id="CP036275">
    <property type="protein sequence ID" value="QDU39921.1"/>
    <property type="molecule type" value="Genomic_DNA"/>
</dbReference>
<evidence type="ECO:0000259" key="1">
    <source>
        <dbReference type="Pfam" id="PF02754"/>
    </source>
</evidence>
<dbReference type="KEGG" id="mri:Mal4_42750"/>
<evidence type="ECO:0000313" key="3">
    <source>
        <dbReference type="Proteomes" id="UP000320496"/>
    </source>
</evidence>
<protein>
    <submittedName>
        <fullName evidence="2">Lactate utilization protein A</fullName>
    </submittedName>
</protein>
<dbReference type="GO" id="GO:0005829">
    <property type="term" value="C:cytosol"/>
    <property type="evidence" value="ECO:0007669"/>
    <property type="project" value="TreeGrafter"/>
</dbReference>
<name>A0A517ZBW1_9PLAN</name>
<reference evidence="2 3" key="1">
    <citation type="submission" date="2019-02" db="EMBL/GenBank/DDBJ databases">
        <title>Deep-cultivation of Planctomycetes and their phenomic and genomic characterization uncovers novel biology.</title>
        <authorList>
            <person name="Wiegand S."/>
            <person name="Jogler M."/>
            <person name="Boedeker C."/>
            <person name="Pinto D."/>
            <person name="Vollmers J."/>
            <person name="Rivas-Marin E."/>
            <person name="Kohn T."/>
            <person name="Peeters S.H."/>
            <person name="Heuer A."/>
            <person name="Rast P."/>
            <person name="Oberbeckmann S."/>
            <person name="Bunk B."/>
            <person name="Jeske O."/>
            <person name="Meyerdierks A."/>
            <person name="Storesund J.E."/>
            <person name="Kallscheuer N."/>
            <person name="Luecker S."/>
            <person name="Lage O.M."/>
            <person name="Pohl T."/>
            <person name="Merkel B.J."/>
            <person name="Hornburger P."/>
            <person name="Mueller R.-W."/>
            <person name="Bruemmer F."/>
            <person name="Labrenz M."/>
            <person name="Spormann A.M."/>
            <person name="Op den Camp H."/>
            <person name="Overmann J."/>
            <person name="Amann R."/>
            <person name="Jetten M.S.M."/>
            <person name="Mascher T."/>
            <person name="Medema M.H."/>
            <person name="Devos D.P."/>
            <person name="Kaster A.-K."/>
            <person name="Ovreas L."/>
            <person name="Rohde M."/>
            <person name="Galperin M.Y."/>
            <person name="Jogler C."/>
        </authorList>
    </citation>
    <scope>NUCLEOTIDE SEQUENCE [LARGE SCALE GENOMIC DNA]</scope>
    <source>
        <strain evidence="2 3">Mal4</strain>
    </source>
</reference>
<sequence length="259" mass="29083">MSTMRVGLFIPCYIDQLYPDVGLATLELLQRFGCDVDYPEAQTCCGQPMANTGCWDDARPLARHFVRTFADYDHIVCPSGSCAAMVVHHYHDLLHDDPTYEAVRKKTWELCQFLVDVLDVQDFGDIRFPHRVGLHNSCHGLRELRLGSSSERMDAPFSKVRQLLEKIDGVEIVELDRPDECCGFGGTFAVSEEAVSCMMGLDRIHDHEQAGAEVITAGDMSCLMHLQGLIQRQHKPLRIMHIAQILAGRSPEPVETATR</sequence>
<dbReference type="InterPro" id="IPR004017">
    <property type="entry name" value="Cys_rich_dom"/>
</dbReference>
<feature type="domain" description="Cysteine-rich" evidence="1">
    <location>
        <begin position="132"/>
        <end position="227"/>
    </location>
</feature>
<evidence type="ECO:0000313" key="2">
    <source>
        <dbReference type="EMBL" id="QDU39921.1"/>
    </source>
</evidence>